<keyword evidence="2" id="KW-1185">Reference proteome</keyword>
<organism evidence="1 2">
    <name type="scientific">Laedolimicola intestinihominis</name>
    <dbReference type="NCBI Taxonomy" id="3133166"/>
    <lineage>
        <taxon>Bacteria</taxon>
        <taxon>Bacillati</taxon>
        <taxon>Bacillota</taxon>
        <taxon>Clostridia</taxon>
        <taxon>Lachnospirales</taxon>
        <taxon>Lachnospiraceae</taxon>
        <taxon>Laedolimicola</taxon>
    </lineage>
</organism>
<comment type="caution">
    <text evidence="1">The sequence shown here is derived from an EMBL/GenBank/DDBJ whole genome shotgun (WGS) entry which is preliminary data.</text>
</comment>
<proteinExistence type="predicted"/>
<accession>A0ABV1FGK0</accession>
<dbReference type="InterPro" id="IPR021398">
    <property type="entry name" value="DUF3037"/>
</dbReference>
<evidence type="ECO:0000313" key="2">
    <source>
        <dbReference type="Proteomes" id="UP001438008"/>
    </source>
</evidence>
<dbReference type="RefSeq" id="WP_349164094.1">
    <property type="nucleotide sequence ID" value="NZ_JBBMFE010000003.1"/>
</dbReference>
<evidence type="ECO:0000313" key="1">
    <source>
        <dbReference type="EMBL" id="MEQ2471938.1"/>
    </source>
</evidence>
<dbReference type="Pfam" id="PF11236">
    <property type="entry name" value="DUF3037"/>
    <property type="match status" value="1"/>
</dbReference>
<dbReference type="EMBL" id="JBBMFE010000003">
    <property type="protein sequence ID" value="MEQ2471938.1"/>
    <property type="molecule type" value="Genomic_DNA"/>
</dbReference>
<name>A0ABV1FGK0_9FIRM</name>
<dbReference type="Proteomes" id="UP001438008">
    <property type="component" value="Unassembled WGS sequence"/>
</dbReference>
<protein>
    <submittedName>
        <fullName evidence="1">DUF3037 domain-containing protein</fullName>
    </submittedName>
</protein>
<gene>
    <name evidence="1" type="ORF">WMO29_05460</name>
</gene>
<sequence length="248" mass="29091">MYHIEYAALNYYHSPISDECLCIGVLFHNIATGQRDFKYISNFQRFQSFDDEADIDFVKLYLKGIKEEIENSIFNYNQKFDLASYIKVYANEFRFSSIRTLSVSESENYVEDLSKVYLKYDLAKSQRLNGNEEKKLIRRVLESNNLEYCSSQKVDGPYSDEITFDYQVKDLCIKMFSFKGKNLKRVIGNARQWSFVADELGTRKKVLFIYDSDYKDTSNLNIIIKILSKNAKVLKLDDGMDYILKQCS</sequence>
<reference evidence="1 2" key="1">
    <citation type="submission" date="2024-03" db="EMBL/GenBank/DDBJ databases">
        <title>Human intestinal bacterial collection.</title>
        <authorList>
            <person name="Pauvert C."/>
            <person name="Hitch T.C.A."/>
            <person name="Clavel T."/>
        </authorList>
    </citation>
    <scope>NUCLEOTIDE SEQUENCE [LARGE SCALE GENOMIC DNA]</scope>
    <source>
        <strain evidence="1 2">CLA-AA-H132</strain>
    </source>
</reference>